<protein>
    <submittedName>
        <fullName evidence="3">Uncharacterized protein</fullName>
    </submittedName>
</protein>
<dbReference type="EMBL" id="KZ288186">
    <property type="protein sequence ID" value="PBC34775.1"/>
    <property type="molecule type" value="Genomic_DNA"/>
</dbReference>
<keyword evidence="4" id="KW-1185">Reference proteome</keyword>
<sequence>MPPKSKSNSKETGMNKKISDQSKLTHTCVETSSGLSQEVEDQFELELCWCVQQLEMCLSTGKLPEKQMHDLKRNINILKSNNASLIKKRQIMRNTLGNYREKMALDEQKFGKTAFSIKFISTINQNKKSIFLKKATSTSSSTSSKEKQCLKTIALYPNSNENIDINNVQNPFKFNFQITE</sequence>
<name>A0A2A3ESP6_APICC</name>
<evidence type="ECO:0000313" key="4">
    <source>
        <dbReference type="Proteomes" id="UP000242457"/>
    </source>
</evidence>
<comment type="similarity">
    <text evidence="1">Belongs to the UPF0488 family.</text>
</comment>
<dbReference type="AlphaFoldDB" id="A0A2A3ESP6"/>
<feature type="region of interest" description="Disordered" evidence="2">
    <location>
        <begin position="1"/>
        <end position="21"/>
    </location>
</feature>
<evidence type="ECO:0000256" key="1">
    <source>
        <dbReference type="ARBA" id="ARBA00005707"/>
    </source>
</evidence>
<proteinExistence type="inferred from homology"/>
<reference evidence="3 4" key="1">
    <citation type="submission" date="2014-07" db="EMBL/GenBank/DDBJ databases">
        <title>Genomic and transcriptomic analysis on Apis cerana provide comprehensive insights into honey bee biology.</title>
        <authorList>
            <person name="Diao Q."/>
            <person name="Sun L."/>
            <person name="Zheng H."/>
            <person name="Zheng H."/>
            <person name="Xu S."/>
            <person name="Wang S."/>
            <person name="Zeng Z."/>
            <person name="Hu F."/>
            <person name="Su S."/>
            <person name="Wu J."/>
        </authorList>
    </citation>
    <scope>NUCLEOTIDE SEQUENCE [LARGE SCALE GENOMIC DNA]</scope>
    <source>
        <tissue evidence="3">Pupae without intestine</tissue>
    </source>
</reference>
<dbReference type="Proteomes" id="UP000242457">
    <property type="component" value="Unassembled WGS sequence"/>
</dbReference>
<dbReference type="Pfam" id="PF15393">
    <property type="entry name" value="DUF4615"/>
    <property type="match status" value="1"/>
</dbReference>
<evidence type="ECO:0000256" key="2">
    <source>
        <dbReference type="SAM" id="MobiDB-lite"/>
    </source>
</evidence>
<organism evidence="3 4">
    <name type="scientific">Apis cerana cerana</name>
    <name type="common">Oriental honeybee</name>
    <dbReference type="NCBI Taxonomy" id="94128"/>
    <lineage>
        <taxon>Eukaryota</taxon>
        <taxon>Metazoa</taxon>
        <taxon>Ecdysozoa</taxon>
        <taxon>Arthropoda</taxon>
        <taxon>Hexapoda</taxon>
        <taxon>Insecta</taxon>
        <taxon>Pterygota</taxon>
        <taxon>Neoptera</taxon>
        <taxon>Endopterygota</taxon>
        <taxon>Hymenoptera</taxon>
        <taxon>Apocrita</taxon>
        <taxon>Aculeata</taxon>
        <taxon>Apoidea</taxon>
        <taxon>Anthophila</taxon>
        <taxon>Apidae</taxon>
        <taxon>Apis</taxon>
    </lineage>
</organism>
<dbReference type="PANTHER" id="PTHR13602:SF2">
    <property type="entry name" value="UPF0488 PROTEIN C8ORF33"/>
    <property type="match status" value="1"/>
</dbReference>
<dbReference type="InterPro" id="IPR029274">
    <property type="entry name" value="DUF4615"/>
</dbReference>
<dbReference type="PANTHER" id="PTHR13602">
    <property type="entry name" value="UPF0488 PROTEIN C8ORF33"/>
    <property type="match status" value="1"/>
</dbReference>
<dbReference type="OrthoDB" id="20277at2759"/>
<accession>A0A2A3ESP6</accession>
<gene>
    <name evidence="3" type="ORF">APICC_09827</name>
</gene>
<dbReference type="STRING" id="94128.A0A2A3ESP6"/>
<evidence type="ECO:0000313" key="3">
    <source>
        <dbReference type="EMBL" id="PBC34775.1"/>
    </source>
</evidence>